<evidence type="ECO:0000313" key="3">
    <source>
        <dbReference type="EMBL" id="CAE6516446.1"/>
    </source>
</evidence>
<dbReference type="EMBL" id="CAJNAP010000052">
    <property type="protein sequence ID" value="CAE6516446.1"/>
    <property type="molecule type" value="Genomic_DNA"/>
</dbReference>
<sequence length="207" mass="21221">MTKSLRRSALSLSLGIMLTSGALLSNPAQACSTEPLLGSLCVFAGNFAPRGWALANGQIMSISQNTALFSILGTTYGGDGKTTFALPDTRGRAVIGAGSGPGLSTYQLGQMGGVETVTLTQAELPAISPTAVVHAQSAAGNSDSPANNAWATLSRQNVYSSSAPNVTMNPGTITINPIGGGQAHENRPPFIAMNWIIATQGVFPSRE</sequence>
<dbReference type="AlphaFoldDB" id="A0A1I4UF16"/>
<dbReference type="Pfam" id="PF07484">
    <property type="entry name" value="Collar"/>
    <property type="match status" value="1"/>
</dbReference>
<keyword evidence="5" id="KW-1185">Reference proteome</keyword>
<dbReference type="STRING" id="52442.SAMN05421880_1442"/>
<evidence type="ECO:0000256" key="1">
    <source>
        <dbReference type="SAM" id="SignalP"/>
    </source>
</evidence>
<evidence type="ECO:0000313" key="5">
    <source>
        <dbReference type="Proteomes" id="UP000199561"/>
    </source>
</evidence>
<proteinExistence type="predicted"/>
<feature type="signal peptide" evidence="1">
    <location>
        <begin position="1"/>
        <end position="30"/>
    </location>
</feature>
<dbReference type="RefSeq" id="WP_204800347.1">
    <property type="nucleotide sequence ID" value="NZ_CAJNAP010000052.1"/>
</dbReference>
<feature type="chain" id="PRO_5033274845" evidence="1">
    <location>
        <begin position="31"/>
        <end position="207"/>
    </location>
</feature>
<dbReference type="InterPro" id="IPR037053">
    <property type="entry name" value="Phage_tail_collar_dom_sf"/>
</dbReference>
<evidence type="ECO:0000259" key="2">
    <source>
        <dbReference type="Pfam" id="PF07484"/>
    </source>
</evidence>
<dbReference type="Gene3D" id="3.90.1340.10">
    <property type="entry name" value="Phage tail collar domain"/>
    <property type="match status" value="1"/>
</dbReference>
<gene>
    <name evidence="3" type="ORF">NMYAN_60084</name>
    <name evidence="4" type="ORF">SAMN05421880_1442</name>
</gene>
<dbReference type="EMBL" id="FOUF01000044">
    <property type="protein sequence ID" value="SFM87515.1"/>
    <property type="molecule type" value="Genomic_DNA"/>
</dbReference>
<reference evidence="4 5" key="1">
    <citation type="submission" date="2016-10" db="EMBL/GenBank/DDBJ databases">
        <authorList>
            <person name="de Groot N.N."/>
        </authorList>
    </citation>
    <scope>NUCLEOTIDE SEQUENCE [LARGE SCALE GENOMIC DNA]</scope>
    <source>
        <strain evidence="4 5">Nm146</strain>
    </source>
</reference>
<protein>
    <submittedName>
        <fullName evidence="4">Microcystin-dependent protein</fullName>
    </submittedName>
    <submittedName>
        <fullName evidence="3">Phage tail protein</fullName>
    </submittedName>
</protein>
<dbReference type="SUPFAM" id="SSF88874">
    <property type="entry name" value="Receptor-binding domain of short tail fibre protein gp12"/>
    <property type="match status" value="1"/>
</dbReference>
<organism evidence="4 5">
    <name type="scientific">Nitrosomonas nitrosa</name>
    <dbReference type="NCBI Taxonomy" id="52442"/>
    <lineage>
        <taxon>Bacteria</taxon>
        <taxon>Pseudomonadati</taxon>
        <taxon>Pseudomonadota</taxon>
        <taxon>Betaproteobacteria</taxon>
        <taxon>Nitrosomonadales</taxon>
        <taxon>Nitrosomonadaceae</taxon>
        <taxon>Nitrosomonas</taxon>
    </lineage>
</organism>
<reference evidence="3" key="2">
    <citation type="submission" date="2021-02" db="EMBL/GenBank/DDBJ databases">
        <authorList>
            <person name="Han P."/>
        </authorList>
    </citation>
    <scope>NUCLEOTIDE SEQUENCE</scope>
    <source>
        <strain evidence="3">Nitrosomonas nitrosa 18-3D</strain>
    </source>
</reference>
<dbReference type="InterPro" id="IPR011083">
    <property type="entry name" value="Phage_tail_collar_dom"/>
</dbReference>
<keyword evidence="1" id="KW-0732">Signal</keyword>
<feature type="domain" description="Phage tail collar" evidence="2">
    <location>
        <begin position="38"/>
        <end position="93"/>
    </location>
</feature>
<dbReference type="Proteomes" id="UP000199561">
    <property type="component" value="Unassembled WGS sequence"/>
</dbReference>
<evidence type="ECO:0000313" key="4">
    <source>
        <dbReference type="EMBL" id="SFM87515.1"/>
    </source>
</evidence>
<dbReference type="Proteomes" id="UP000601736">
    <property type="component" value="Unassembled WGS sequence"/>
</dbReference>
<name>A0A1I4UF16_9PROT</name>
<accession>A0A1I4UF16</accession>